<evidence type="ECO:0000259" key="7">
    <source>
        <dbReference type="PROSITE" id="PS50090"/>
    </source>
</evidence>
<feature type="domain" description="Myb-like" evidence="7">
    <location>
        <begin position="56"/>
        <end position="106"/>
    </location>
</feature>
<feature type="domain" description="HTH myb-type" evidence="8">
    <location>
        <begin position="56"/>
        <end position="110"/>
    </location>
</feature>
<name>A0A5J4ZL31_9ASTE</name>
<dbReference type="GO" id="GO:0003700">
    <property type="term" value="F:DNA-binding transcription factor activity"/>
    <property type="evidence" value="ECO:0007669"/>
    <property type="project" value="InterPro"/>
</dbReference>
<dbReference type="EMBL" id="CM018050">
    <property type="protein sequence ID" value="KAA8518699.1"/>
    <property type="molecule type" value="Genomic_DNA"/>
</dbReference>
<dbReference type="Pfam" id="PF00249">
    <property type="entry name" value="Myb_DNA-binding"/>
    <property type="match status" value="2"/>
</dbReference>
<proteinExistence type="predicted"/>
<dbReference type="GO" id="GO:0043565">
    <property type="term" value="F:sequence-specific DNA binding"/>
    <property type="evidence" value="ECO:0007669"/>
    <property type="project" value="InterPro"/>
</dbReference>
<evidence type="ECO:0000256" key="2">
    <source>
        <dbReference type="ARBA" id="ARBA00022737"/>
    </source>
</evidence>
<keyword evidence="6" id="KW-0539">Nucleus</keyword>
<dbReference type="InterPro" id="IPR044676">
    <property type="entry name" value="EOBI/EOBII-like_plant"/>
</dbReference>
<evidence type="ECO:0000259" key="8">
    <source>
        <dbReference type="PROSITE" id="PS51294"/>
    </source>
</evidence>
<dbReference type="SUPFAM" id="SSF46689">
    <property type="entry name" value="Homeodomain-like"/>
    <property type="match status" value="1"/>
</dbReference>
<protein>
    <submittedName>
        <fullName evidence="9">Uncharacterized protein</fullName>
    </submittedName>
</protein>
<keyword evidence="10" id="KW-1185">Reference proteome</keyword>
<dbReference type="AlphaFoldDB" id="A0A5J4ZL31"/>
<dbReference type="InterPro" id="IPR009057">
    <property type="entry name" value="Homeodomain-like_sf"/>
</dbReference>
<keyword evidence="5" id="KW-0804">Transcription</keyword>
<dbReference type="OrthoDB" id="2143914at2759"/>
<feature type="domain" description="HTH myb-type" evidence="8">
    <location>
        <begin position="3"/>
        <end position="55"/>
    </location>
</feature>
<comment type="subcellular location">
    <subcellularLocation>
        <location evidence="1">Nucleus</location>
    </subcellularLocation>
</comment>
<evidence type="ECO:0000256" key="1">
    <source>
        <dbReference type="ARBA" id="ARBA00004123"/>
    </source>
</evidence>
<keyword evidence="3" id="KW-0805">Transcription regulation</keyword>
<reference evidence="9 10" key="1">
    <citation type="submission" date="2019-09" db="EMBL/GenBank/DDBJ databases">
        <title>A chromosome-level genome assembly of the Chinese tupelo Nyssa sinensis.</title>
        <authorList>
            <person name="Yang X."/>
            <person name="Kang M."/>
            <person name="Yang Y."/>
            <person name="Xiong H."/>
            <person name="Wang M."/>
            <person name="Zhang Z."/>
            <person name="Wang Z."/>
            <person name="Wu H."/>
            <person name="Ma T."/>
            <person name="Liu J."/>
            <person name="Xi Z."/>
        </authorList>
    </citation>
    <scope>NUCLEOTIDE SEQUENCE [LARGE SCALE GENOMIC DNA]</scope>
    <source>
        <strain evidence="9">J267</strain>
        <tissue evidence="9">Leaf</tissue>
    </source>
</reference>
<keyword evidence="2" id="KW-0677">Repeat</keyword>
<dbReference type="PANTHER" id="PTHR45675:SF8">
    <property type="entry name" value="TRANSCRIPTION FACTOR MYB27"/>
    <property type="match status" value="1"/>
</dbReference>
<dbReference type="PANTHER" id="PTHR45675">
    <property type="entry name" value="MYB TRANSCRIPTION FACTOR-RELATED-RELATED"/>
    <property type="match status" value="1"/>
</dbReference>
<dbReference type="SMART" id="SM00717">
    <property type="entry name" value="SANT"/>
    <property type="match status" value="2"/>
</dbReference>
<evidence type="ECO:0000313" key="9">
    <source>
        <dbReference type="EMBL" id="KAA8518699.1"/>
    </source>
</evidence>
<evidence type="ECO:0000256" key="4">
    <source>
        <dbReference type="ARBA" id="ARBA00023125"/>
    </source>
</evidence>
<dbReference type="FunFam" id="1.10.10.60:FF:000011">
    <property type="entry name" value="Myb transcription factor"/>
    <property type="match status" value="1"/>
</dbReference>
<dbReference type="GO" id="GO:0005634">
    <property type="term" value="C:nucleus"/>
    <property type="evidence" value="ECO:0007669"/>
    <property type="project" value="UniProtKB-SubCell"/>
</dbReference>
<organism evidence="9 10">
    <name type="scientific">Nyssa sinensis</name>
    <dbReference type="NCBI Taxonomy" id="561372"/>
    <lineage>
        <taxon>Eukaryota</taxon>
        <taxon>Viridiplantae</taxon>
        <taxon>Streptophyta</taxon>
        <taxon>Embryophyta</taxon>
        <taxon>Tracheophyta</taxon>
        <taxon>Spermatophyta</taxon>
        <taxon>Magnoliopsida</taxon>
        <taxon>eudicotyledons</taxon>
        <taxon>Gunneridae</taxon>
        <taxon>Pentapetalae</taxon>
        <taxon>asterids</taxon>
        <taxon>Cornales</taxon>
        <taxon>Nyssaceae</taxon>
        <taxon>Nyssa</taxon>
    </lineage>
</organism>
<dbReference type="PROSITE" id="PS51294">
    <property type="entry name" value="HTH_MYB"/>
    <property type="match status" value="2"/>
</dbReference>
<evidence type="ECO:0000256" key="3">
    <source>
        <dbReference type="ARBA" id="ARBA00023015"/>
    </source>
</evidence>
<evidence type="ECO:0000256" key="5">
    <source>
        <dbReference type="ARBA" id="ARBA00023163"/>
    </source>
</evidence>
<accession>A0A5J4ZL31</accession>
<sequence>MQEEKLRKGPWLEEEDERLTAIVALLGERRWDSLAKASGLKRSGKSCRQRWKNYLRPNLKHGQISAEEEQIILQLHDQWGNKWSDIARRLPGRTDNEIKNYWRSHLRKKSQVPEQDLMLSKCDTDYSVALSASNGDCTSDKDDILGSSMDFSNEHKLSNLEFPSSPYENRLSDWMSCWSYGLSEMKHQGDFCSSDSCFCFPAWSSDDSGNGTSLWDSSTSLWDMD</sequence>
<keyword evidence="4" id="KW-0238">DNA-binding</keyword>
<dbReference type="InterPro" id="IPR001005">
    <property type="entry name" value="SANT/Myb"/>
</dbReference>
<dbReference type="PROSITE" id="PS50090">
    <property type="entry name" value="MYB_LIKE"/>
    <property type="match status" value="2"/>
</dbReference>
<evidence type="ECO:0000256" key="6">
    <source>
        <dbReference type="ARBA" id="ARBA00023242"/>
    </source>
</evidence>
<dbReference type="Proteomes" id="UP000325577">
    <property type="component" value="Linkage Group LG7"/>
</dbReference>
<gene>
    <name evidence="9" type="ORF">F0562_016527</name>
</gene>
<dbReference type="Gene3D" id="1.10.10.60">
    <property type="entry name" value="Homeodomain-like"/>
    <property type="match status" value="2"/>
</dbReference>
<feature type="domain" description="Myb-like" evidence="7">
    <location>
        <begin position="3"/>
        <end position="55"/>
    </location>
</feature>
<dbReference type="CDD" id="cd00167">
    <property type="entry name" value="SANT"/>
    <property type="match status" value="2"/>
</dbReference>
<evidence type="ECO:0000313" key="10">
    <source>
        <dbReference type="Proteomes" id="UP000325577"/>
    </source>
</evidence>
<dbReference type="InterPro" id="IPR017930">
    <property type="entry name" value="Myb_dom"/>
</dbReference>